<protein>
    <submittedName>
        <fullName evidence="3">ORF24</fullName>
    </submittedName>
</protein>
<reference evidence="3" key="1">
    <citation type="submission" date="2017-02" db="UniProtKB">
        <authorList>
            <consortium name="WormBaseParasite"/>
        </authorList>
    </citation>
    <scope>IDENTIFICATION</scope>
</reference>
<keyword evidence="2" id="KW-1185">Reference proteome</keyword>
<dbReference type="OrthoDB" id="10454977at2759"/>
<evidence type="ECO:0000313" key="2">
    <source>
        <dbReference type="Proteomes" id="UP000282613"/>
    </source>
</evidence>
<organism evidence="3">
    <name type="scientific">Taenia asiatica</name>
    <name type="common">Asian tapeworm</name>
    <dbReference type="NCBI Taxonomy" id="60517"/>
    <lineage>
        <taxon>Eukaryota</taxon>
        <taxon>Metazoa</taxon>
        <taxon>Spiralia</taxon>
        <taxon>Lophotrochozoa</taxon>
        <taxon>Platyhelminthes</taxon>
        <taxon>Cestoda</taxon>
        <taxon>Eucestoda</taxon>
        <taxon>Cyclophyllidea</taxon>
        <taxon>Taeniidae</taxon>
        <taxon>Taenia</taxon>
    </lineage>
</organism>
<dbReference type="AlphaFoldDB" id="A0A0R3VUH0"/>
<name>A0A0R3VUH0_TAEAS</name>
<dbReference type="EMBL" id="UYRS01000172">
    <property type="protein sequence ID" value="VDK22233.1"/>
    <property type="molecule type" value="Genomic_DNA"/>
</dbReference>
<proteinExistence type="predicted"/>
<evidence type="ECO:0000313" key="1">
    <source>
        <dbReference type="EMBL" id="VDK22233.1"/>
    </source>
</evidence>
<dbReference type="WBParaSite" id="TASK_0000096601-mRNA-1">
    <property type="protein sequence ID" value="TASK_0000096601-mRNA-1"/>
    <property type="gene ID" value="TASK_0000096601"/>
</dbReference>
<reference evidence="1 2" key="2">
    <citation type="submission" date="2018-11" db="EMBL/GenBank/DDBJ databases">
        <authorList>
            <consortium name="Pathogen Informatics"/>
        </authorList>
    </citation>
    <scope>NUCLEOTIDE SEQUENCE [LARGE SCALE GENOMIC DNA]</scope>
</reference>
<dbReference type="Proteomes" id="UP000282613">
    <property type="component" value="Unassembled WGS sequence"/>
</dbReference>
<accession>A0A0R3VUH0</accession>
<sequence>MNFESPGCSPRHSCGLPHRAFNPQCDEYLYIDLECMDPGTPMVGFDDKYKCPVEQGAPIPLFIAGPLISLRYIYEGGQNCDSGTFFDCLDYTAIYDPTPENPQCLVCCLVQWLLTQCCDLQECMGRLCSQDQIVVFEVMREIFVRLRPKPLPISYRHVEIAKLFNYIELPFHNYLRSPMTPHIATQGVDWETQLTGSLEWTNGFMYLLYSDIGERGIQSHIARFIFVNLIRILRRYSEIAFPPQCGSDCPQYYMLEAVRCNQNVALQPIMKLARALFLALLEYEPYGFVCDTPPVPGYRKEEVYTYQHNMRRVMENILMINVTDIFYNKVDLNSTIVHTLEQHDVPNTCICRFARSLEEEDCQLNCC</sequence>
<evidence type="ECO:0000313" key="3">
    <source>
        <dbReference type="WBParaSite" id="TASK_0000096601-mRNA-1"/>
    </source>
</evidence>
<gene>
    <name evidence="1" type="ORF">TASK_LOCUS967</name>
</gene>